<dbReference type="EMBL" id="CP030918">
    <property type="protein sequence ID" value="AXC49614.1"/>
    <property type="molecule type" value="Genomic_DNA"/>
</dbReference>
<keyword evidence="7" id="KW-0690">Ribosome biogenesis</keyword>
<gene>
    <name evidence="7 9" type="primary">ybeY</name>
    <name evidence="9" type="ORF">DRW48_07840</name>
</gene>
<dbReference type="AlphaFoldDB" id="A0A344PJQ9"/>
<evidence type="ECO:0000256" key="5">
    <source>
        <dbReference type="ARBA" id="ARBA00022801"/>
    </source>
</evidence>
<keyword evidence="7" id="KW-0698">rRNA processing</keyword>
<evidence type="ECO:0000256" key="1">
    <source>
        <dbReference type="ARBA" id="ARBA00010875"/>
    </source>
</evidence>
<feature type="binding site" evidence="7">
    <location>
        <position position="178"/>
    </location>
    <ligand>
        <name>Zn(2+)</name>
        <dbReference type="ChEBI" id="CHEBI:29105"/>
        <note>catalytic</note>
    </ligand>
</feature>
<dbReference type="InterPro" id="IPR020549">
    <property type="entry name" value="YbeY_CS"/>
</dbReference>
<feature type="binding site" evidence="7">
    <location>
        <position position="174"/>
    </location>
    <ligand>
        <name>Zn(2+)</name>
        <dbReference type="ChEBI" id="CHEBI:29105"/>
        <note>catalytic</note>
    </ligand>
</feature>
<feature type="compositionally biased region" description="Low complexity" evidence="8">
    <location>
        <begin position="36"/>
        <end position="48"/>
    </location>
</feature>
<organism evidence="9 10">
    <name type="scientific">Paracoccus suum</name>
    <dbReference type="NCBI Taxonomy" id="2259340"/>
    <lineage>
        <taxon>Bacteria</taxon>
        <taxon>Pseudomonadati</taxon>
        <taxon>Pseudomonadota</taxon>
        <taxon>Alphaproteobacteria</taxon>
        <taxon>Rhodobacterales</taxon>
        <taxon>Paracoccaceae</taxon>
        <taxon>Paracoccus</taxon>
    </lineage>
</organism>
<keyword evidence="10" id="KW-1185">Reference proteome</keyword>
<dbReference type="GO" id="GO:0004222">
    <property type="term" value="F:metalloendopeptidase activity"/>
    <property type="evidence" value="ECO:0007669"/>
    <property type="project" value="InterPro"/>
</dbReference>
<feature type="binding site" evidence="7">
    <location>
        <position position="184"/>
    </location>
    <ligand>
        <name>Zn(2+)</name>
        <dbReference type="ChEBI" id="CHEBI:29105"/>
        <note>catalytic</note>
    </ligand>
</feature>
<dbReference type="GO" id="GO:0005737">
    <property type="term" value="C:cytoplasm"/>
    <property type="evidence" value="ECO:0007669"/>
    <property type="project" value="UniProtKB-SubCell"/>
</dbReference>
<keyword evidence="7" id="KW-0963">Cytoplasm</keyword>
<evidence type="ECO:0000313" key="10">
    <source>
        <dbReference type="Proteomes" id="UP000252023"/>
    </source>
</evidence>
<dbReference type="NCBIfam" id="TIGR00043">
    <property type="entry name" value="rRNA maturation RNase YbeY"/>
    <property type="match status" value="1"/>
</dbReference>
<keyword evidence="2 7" id="KW-0540">Nuclease</keyword>
<dbReference type="PROSITE" id="PS01306">
    <property type="entry name" value="UPF0054"/>
    <property type="match status" value="1"/>
</dbReference>
<keyword evidence="4 7" id="KW-0255">Endonuclease</keyword>
<evidence type="ECO:0000256" key="4">
    <source>
        <dbReference type="ARBA" id="ARBA00022759"/>
    </source>
</evidence>
<comment type="cofactor">
    <cofactor evidence="7">
        <name>Zn(2+)</name>
        <dbReference type="ChEBI" id="CHEBI:29105"/>
    </cofactor>
    <text evidence="7">Binds 1 zinc ion.</text>
</comment>
<evidence type="ECO:0000256" key="3">
    <source>
        <dbReference type="ARBA" id="ARBA00022723"/>
    </source>
</evidence>
<dbReference type="GO" id="GO:0006364">
    <property type="term" value="P:rRNA processing"/>
    <property type="evidence" value="ECO:0007669"/>
    <property type="project" value="UniProtKB-UniRule"/>
</dbReference>
<protein>
    <recommendedName>
        <fullName evidence="7">Endoribonuclease YbeY</fullName>
        <ecNumber evidence="7">3.1.-.-</ecNumber>
    </recommendedName>
</protein>
<feature type="region of interest" description="Disordered" evidence="8">
    <location>
        <begin position="1"/>
        <end position="53"/>
    </location>
</feature>
<evidence type="ECO:0000313" key="9">
    <source>
        <dbReference type="EMBL" id="AXC49614.1"/>
    </source>
</evidence>
<accession>A0A344PJQ9</accession>
<evidence type="ECO:0000256" key="8">
    <source>
        <dbReference type="SAM" id="MobiDB-lite"/>
    </source>
</evidence>
<sequence>MSCATRWSPASSRRGKLTTPQCWPPGSRPIQRRRGAATGASAAVADTGPEADEAGADVVIEDERWEDAGLERLALIAVTAALDWLDRRESSVVVLGCDDARIAGLNADFCGKPRPTNVLSWPAVEHAPRAPGAQPQVPEVDELGDIALAFETCAAEAAGQNKTFPDHVTHLIVHAVLHLAGYDHINEADAETMEAAERSILGRLGIADPYLDHGTA</sequence>
<name>A0A344PJQ9_9RHOB</name>
<dbReference type="SUPFAM" id="SSF55486">
    <property type="entry name" value="Metalloproteases ('zincins'), catalytic domain"/>
    <property type="match status" value="1"/>
</dbReference>
<comment type="similarity">
    <text evidence="1 7">Belongs to the endoribonuclease YbeY family.</text>
</comment>
<dbReference type="PANTHER" id="PTHR46986:SF1">
    <property type="entry name" value="ENDORIBONUCLEASE YBEY, CHLOROPLASTIC"/>
    <property type="match status" value="1"/>
</dbReference>
<comment type="subcellular location">
    <subcellularLocation>
        <location evidence="7">Cytoplasm</location>
    </subcellularLocation>
</comment>
<keyword evidence="3 7" id="KW-0479">Metal-binding</keyword>
<evidence type="ECO:0000256" key="7">
    <source>
        <dbReference type="HAMAP-Rule" id="MF_00009"/>
    </source>
</evidence>
<dbReference type="InterPro" id="IPR002036">
    <property type="entry name" value="YbeY"/>
</dbReference>
<dbReference type="KEGG" id="pars:DRW48_07840"/>
<dbReference type="Proteomes" id="UP000252023">
    <property type="component" value="Chromosome"/>
</dbReference>
<dbReference type="InterPro" id="IPR023091">
    <property type="entry name" value="MetalPrtase_cat_dom_sf_prd"/>
</dbReference>
<keyword evidence="5 7" id="KW-0378">Hydrolase</keyword>
<dbReference type="PANTHER" id="PTHR46986">
    <property type="entry name" value="ENDORIBONUCLEASE YBEY, CHLOROPLASTIC"/>
    <property type="match status" value="1"/>
</dbReference>
<reference evidence="10" key="1">
    <citation type="submission" date="2018-07" db="EMBL/GenBank/DDBJ databases">
        <title>Genome sequencing of Paracoccus sp. SC2-6.</title>
        <authorList>
            <person name="Heo J."/>
            <person name="Kim S.-J."/>
            <person name="Kwon S.-W."/>
        </authorList>
    </citation>
    <scope>NUCLEOTIDE SEQUENCE [LARGE SCALE GENOMIC DNA]</scope>
    <source>
        <strain evidence="10">SC2-6</strain>
    </source>
</reference>
<comment type="function">
    <text evidence="7">Single strand-specific metallo-endoribonuclease involved in late-stage 70S ribosome quality control and in maturation of the 3' terminus of the 16S rRNA.</text>
</comment>
<dbReference type="EC" id="3.1.-.-" evidence="7"/>
<dbReference type="HAMAP" id="MF_00009">
    <property type="entry name" value="Endoribonucl_YbeY"/>
    <property type="match status" value="1"/>
</dbReference>
<proteinExistence type="inferred from homology"/>
<dbReference type="Gene3D" id="3.40.390.30">
    <property type="entry name" value="Metalloproteases ('zincins'), catalytic domain"/>
    <property type="match status" value="1"/>
</dbReference>
<dbReference type="Pfam" id="PF02130">
    <property type="entry name" value="YbeY"/>
    <property type="match status" value="1"/>
</dbReference>
<keyword evidence="6 7" id="KW-0862">Zinc</keyword>
<evidence type="ECO:0000256" key="2">
    <source>
        <dbReference type="ARBA" id="ARBA00022722"/>
    </source>
</evidence>
<evidence type="ECO:0000256" key="6">
    <source>
        <dbReference type="ARBA" id="ARBA00022833"/>
    </source>
</evidence>
<dbReference type="GO" id="GO:0004521">
    <property type="term" value="F:RNA endonuclease activity"/>
    <property type="evidence" value="ECO:0007669"/>
    <property type="project" value="UniProtKB-UniRule"/>
</dbReference>
<dbReference type="GO" id="GO:0008270">
    <property type="term" value="F:zinc ion binding"/>
    <property type="evidence" value="ECO:0007669"/>
    <property type="project" value="UniProtKB-UniRule"/>
</dbReference>
<dbReference type="OrthoDB" id="9807740at2"/>